<dbReference type="Proteomes" id="UP000701801">
    <property type="component" value="Unassembled WGS sequence"/>
</dbReference>
<feature type="compositionally biased region" description="Polar residues" evidence="1">
    <location>
        <begin position="72"/>
        <end position="88"/>
    </location>
</feature>
<name>A0A9N9PQY9_9HELO</name>
<protein>
    <submittedName>
        <fullName evidence="2">Uncharacterized protein</fullName>
    </submittedName>
</protein>
<evidence type="ECO:0000256" key="1">
    <source>
        <dbReference type="SAM" id="MobiDB-lite"/>
    </source>
</evidence>
<gene>
    <name evidence="2" type="ORF">HYALB_00001944</name>
</gene>
<feature type="compositionally biased region" description="Polar residues" evidence="1">
    <location>
        <begin position="97"/>
        <end position="106"/>
    </location>
</feature>
<feature type="compositionally biased region" description="Basic residues" evidence="1">
    <location>
        <begin position="30"/>
        <end position="42"/>
    </location>
</feature>
<keyword evidence="3" id="KW-1185">Reference proteome</keyword>
<feature type="compositionally biased region" description="Basic and acidic residues" evidence="1">
    <location>
        <begin position="12"/>
        <end position="29"/>
    </location>
</feature>
<comment type="caution">
    <text evidence="2">The sequence shown here is derived from an EMBL/GenBank/DDBJ whole genome shotgun (WGS) entry which is preliminary data.</text>
</comment>
<organism evidence="2 3">
    <name type="scientific">Hymenoscyphus albidus</name>
    <dbReference type="NCBI Taxonomy" id="595503"/>
    <lineage>
        <taxon>Eukaryota</taxon>
        <taxon>Fungi</taxon>
        <taxon>Dikarya</taxon>
        <taxon>Ascomycota</taxon>
        <taxon>Pezizomycotina</taxon>
        <taxon>Leotiomycetes</taxon>
        <taxon>Helotiales</taxon>
        <taxon>Helotiaceae</taxon>
        <taxon>Hymenoscyphus</taxon>
    </lineage>
</organism>
<feature type="region of interest" description="Disordered" evidence="1">
    <location>
        <begin position="1"/>
        <end position="119"/>
    </location>
</feature>
<feature type="region of interest" description="Disordered" evidence="1">
    <location>
        <begin position="180"/>
        <end position="206"/>
    </location>
</feature>
<feature type="compositionally biased region" description="Polar residues" evidence="1">
    <location>
        <begin position="180"/>
        <end position="198"/>
    </location>
</feature>
<dbReference type="EMBL" id="CAJVRM010000028">
    <property type="protein sequence ID" value="CAG8971833.1"/>
    <property type="molecule type" value="Genomic_DNA"/>
</dbReference>
<accession>A0A9N9PQY9</accession>
<sequence length="336" mass="36821">MGNRGRPSLKLSSEERLERRRMQLAESQRKCRARKRQIKKGGRAAAKETPTPELAPSTPESKYRDIEEWSMETASSGTNSCGASPSDTTSEDEAVSGVSTASNPIPDNQAPEAHSTAPEIEHTVLDGGSVTGSEPWSPELPWLLFPEDEVMSTMADSGQIHFWNQFSTNLVKMGETQELSPQNTGSLESSVGTWSPESSFDIESPSEISPLAGDVSSWKPNDSNCQKPLPMSDFQLFGTGALDSWESSFDWDSYSNNPAATEQSINNDWFANTEFPEYSFDMLVQIQATSGTSGLFSETVSPQSILSQAETEFDFDWQEFSAIPDSAVADLEPRTT</sequence>
<reference evidence="2" key="1">
    <citation type="submission" date="2021-07" db="EMBL/GenBank/DDBJ databases">
        <authorList>
            <person name="Durling M."/>
        </authorList>
    </citation>
    <scope>NUCLEOTIDE SEQUENCE</scope>
</reference>
<dbReference type="OrthoDB" id="10285889at2759"/>
<proteinExistence type="predicted"/>
<dbReference type="AlphaFoldDB" id="A0A9N9PQY9"/>
<evidence type="ECO:0000313" key="2">
    <source>
        <dbReference type="EMBL" id="CAG8971833.1"/>
    </source>
</evidence>
<evidence type="ECO:0000313" key="3">
    <source>
        <dbReference type="Proteomes" id="UP000701801"/>
    </source>
</evidence>
<feature type="compositionally biased region" description="Low complexity" evidence="1">
    <location>
        <begin position="1"/>
        <end position="11"/>
    </location>
</feature>